<sequence>MLVRDAMTPDPVTVGTTRTLEETAADLATHGISAAPVVDEHRAVLGVVSEADLLQDAFPPDRRAHLRPPPEPRDATGRTVGEVMTSPALTVHAATDVAEVVVLMRTHGFKSLPVVDDAGTLVGIISRSDLVRVRARGDQAIRDEVVALFGDLLHPEWQVDVVAGSVVVTGPTTTEDRAVAEASAASVAGVVRVTTRTPPRPLADVPADIADGTGRGSS</sequence>
<dbReference type="SMART" id="SM00116">
    <property type="entry name" value="CBS"/>
    <property type="match status" value="2"/>
</dbReference>
<keyword evidence="1 2" id="KW-0129">CBS domain</keyword>
<dbReference type="AlphaFoldDB" id="A0A3N2CRQ7"/>
<feature type="compositionally biased region" description="Basic and acidic residues" evidence="3">
    <location>
        <begin position="59"/>
        <end position="76"/>
    </location>
</feature>
<comment type="caution">
    <text evidence="5">The sequence shown here is derived from an EMBL/GenBank/DDBJ whole genome shotgun (WGS) entry which is preliminary data.</text>
</comment>
<feature type="domain" description="CBS" evidence="4">
    <location>
        <begin position="7"/>
        <end position="63"/>
    </location>
</feature>
<dbReference type="InterPro" id="IPR046342">
    <property type="entry name" value="CBS_dom_sf"/>
</dbReference>
<evidence type="ECO:0000313" key="6">
    <source>
        <dbReference type="Proteomes" id="UP000281738"/>
    </source>
</evidence>
<dbReference type="EMBL" id="RKHO01000001">
    <property type="protein sequence ID" value="ROR90233.1"/>
    <property type="molecule type" value="Genomic_DNA"/>
</dbReference>
<evidence type="ECO:0000256" key="2">
    <source>
        <dbReference type="PROSITE-ProRule" id="PRU00703"/>
    </source>
</evidence>
<dbReference type="RefSeq" id="WP_123389417.1">
    <property type="nucleotide sequence ID" value="NZ_RKHO01000001.1"/>
</dbReference>
<dbReference type="SUPFAM" id="SSF54631">
    <property type="entry name" value="CBS-domain pair"/>
    <property type="match status" value="1"/>
</dbReference>
<dbReference type="InterPro" id="IPR000644">
    <property type="entry name" value="CBS_dom"/>
</dbReference>
<feature type="region of interest" description="Disordered" evidence="3">
    <location>
        <begin position="197"/>
        <end position="218"/>
    </location>
</feature>
<evidence type="ECO:0000313" key="5">
    <source>
        <dbReference type="EMBL" id="ROR90233.1"/>
    </source>
</evidence>
<dbReference type="Gene3D" id="3.10.580.10">
    <property type="entry name" value="CBS-domain"/>
    <property type="match status" value="1"/>
</dbReference>
<dbReference type="PROSITE" id="PS51371">
    <property type="entry name" value="CBS"/>
    <property type="match status" value="2"/>
</dbReference>
<dbReference type="InterPro" id="IPR051257">
    <property type="entry name" value="Diverse_CBS-Domain"/>
</dbReference>
<proteinExistence type="predicted"/>
<feature type="domain" description="CBS" evidence="4">
    <location>
        <begin position="84"/>
        <end position="144"/>
    </location>
</feature>
<reference evidence="5 6" key="1">
    <citation type="submission" date="2018-11" db="EMBL/GenBank/DDBJ databases">
        <title>Sequencing the genomes of 1000 actinobacteria strains.</title>
        <authorList>
            <person name="Klenk H.-P."/>
        </authorList>
    </citation>
    <scope>NUCLEOTIDE SEQUENCE [LARGE SCALE GENOMIC DNA]</scope>
    <source>
        <strain evidence="5 6">DSM 12652</strain>
    </source>
</reference>
<dbReference type="Proteomes" id="UP000281738">
    <property type="component" value="Unassembled WGS sequence"/>
</dbReference>
<accession>A0A3N2CRQ7</accession>
<evidence type="ECO:0000259" key="4">
    <source>
        <dbReference type="PROSITE" id="PS51371"/>
    </source>
</evidence>
<evidence type="ECO:0000256" key="3">
    <source>
        <dbReference type="SAM" id="MobiDB-lite"/>
    </source>
</evidence>
<evidence type="ECO:0000256" key="1">
    <source>
        <dbReference type="ARBA" id="ARBA00023122"/>
    </source>
</evidence>
<protein>
    <submittedName>
        <fullName evidence="5">CBS domain protein</fullName>
    </submittedName>
</protein>
<feature type="region of interest" description="Disordered" evidence="3">
    <location>
        <begin position="58"/>
        <end position="78"/>
    </location>
</feature>
<keyword evidence="6" id="KW-1185">Reference proteome</keyword>
<dbReference type="PANTHER" id="PTHR43080">
    <property type="entry name" value="CBS DOMAIN-CONTAINING PROTEIN CBSX3, MITOCHONDRIAL"/>
    <property type="match status" value="1"/>
</dbReference>
<dbReference type="OrthoDB" id="9799454at2"/>
<dbReference type="Pfam" id="PF00571">
    <property type="entry name" value="CBS"/>
    <property type="match status" value="2"/>
</dbReference>
<dbReference type="CDD" id="cd04586">
    <property type="entry name" value="CBS_pair_BON_assoc"/>
    <property type="match status" value="1"/>
</dbReference>
<organism evidence="5 6">
    <name type="scientific">Nocardioides aurantiacus</name>
    <dbReference type="NCBI Taxonomy" id="86796"/>
    <lineage>
        <taxon>Bacteria</taxon>
        <taxon>Bacillati</taxon>
        <taxon>Actinomycetota</taxon>
        <taxon>Actinomycetes</taxon>
        <taxon>Propionibacteriales</taxon>
        <taxon>Nocardioidaceae</taxon>
        <taxon>Nocardioides</taxon>
    </lineage>
</organism>
<gene>
    <name evidence="5" type="ORF">EDD33_1068</name>
</gene>
<dbReference type="PANTHER" id="PTHR43080:SF29">
    <property type="entry name" value="OS02G0818000 PROTEIN"/>
    <property type="match status" value="1"/>
</dbReference>
<name>A0A3N2CRQ7_9ACTN</name>